<organism evidence="2 3">
    <name type="scientific">Coccidioides immitis (strain RS)</name>
    <name type="common">Valley fever fungus</name>
    <dbReference type="NCBI Taxonomy" id="246410"/>
    <lineage>
        <taxon>Eukaryota</taxon>
        <taxon>Fungi</taxon>
        <taxon>Dikarya</taxon>
        <taxon>Ascomycota</taxon>
        <taxon>Pezizomycotina</taxon>
        <taxon>Eurotiomycetes</taxon>
        <taxon>Eurotiomycetidae</taxon>
        <taxon>Onygenales</taxon>
        <taxon>Onygenaceae</taxon>
        <taxon>Coccidioides</taxon>
    </lineage>
</organism>
<feature type="compositionally biased region" description="Basic residues" evidence="1">
    <location>
        <begin position="114"/>
        <end position="128"/>
    </location>
</feature>
<gene>
    <name evidence="2" type="ORF">CIMG_13121</name>
</gene>
<dbReference type="Proteomes" id="UP000001261">
    <property type="component" value="Unassembled WGS sequence"/>
</dbReference>
<reference evidence="3" key="1">
    <citation type="journal article" date="2009" name="Genome Res.">
        <title>Comparative genomic analyses of the human fungal pathogens Coccidioides and their relatives.</title>
        <authorList>
            <person name="Sharpton T.J."/>
            <person name="Stajich J.E."/>
            <person name="Rounsley S.D."/>
            <person name="Gardner M.J."/>
            <person name="Wortman J.R."/>
            <person name="Jordar V.S."/>
            <person name="Maiti R."/>
            <person name="Kodira C.D."/>
            <person name="Neafsey D.E."/>
            <person name="Zeng Q."/>
            <person name="Hung C.-Y."/>
            <person name="McMahan C."/>
            <person name="Muszewska A."/>
            <person name="Grynberg M."/>
            <person name="Mandel M.A."/>
            <person name="Kellner E.M."/>
            <person name="Barker B.M."/>
            <person name="Galgiani J.N."/>
            <person name="Orbach M.J."/>
            <person name="Kirkland T.N."/>
            <person name="Cole G.T."/>
            <person name="Henn M.R."/>
            <person name="Birren B.W."/>
            <person name="Taylor J.W."/>
        </authorList>
    </citation>
    <scope>NUCLEOTIDE SEQUENCE [LARGE SCALE GENOMIC DNA]</scope>
    <source>
        <strain evidence="3">RS</strain>
    </source>
</reference>
<proteinExistence type="predicted"/>
<dbReference type="VEuPathDB" id="FungiDB:CIMG_13121"/>
<evidence type="ECO:0000256" key="1">
    <source>
        <dbReference type="SAM" id="MobiDB-lite"/>
    </source>
</evidence>
<name>A0A0D8JTR8_COCIM</name>
<protein>
    <submittedName>
        <fullName evidence="2">Uncharacterized protein</fullName>
    </submittedName>
</protein>
<dbReference type="KEGG" id="cim:CIMG_13121"/>
<dbReference type="EMBL" id="GG704912">
    <property type="protein sequence ID" value="KJF60677.1"/>
    <property type="molecule type" value="Genomic_DNA"/>
</dbReference>
<dbReference type="InParanoid" id="A0A0D8JTR8"/>
<dbReference type="RefSeq" id="XP_004445462.1">
    <property type="nucleotide sequence ID" value="XM_004445405.1"/>
</dbReference>
<dbReference type="GeneID" id="24164748"/>
<dbReference type="AlphaFoldDB" id="A0A0D8JTR8"/>
<evidence type="ECO:0000313" key="3">
    <source>
        <dbReference type="Proteomes" id="UP000001261"/>
    </source>
</evidence>
<accession>A0A0D8JTR8</accession>
<sequence length="142" mass="16618">MQCRRCPKCNMYAEISACLDRRLGSSACKHHTCDFLQDYAPHVVERCQKCGTGEYGELRLEELMNNLPPLNLLRGHGVVEQRTWDGPRLVNPTTQEIQEQISKLNAREGEKERREKKKKKRRKEKKNKSLSWTYTICGHFKV</sequence>
<evidence type="ECO:0000313" key="2">
    <source>
        <dbReference type="EMBL" id="KJF60677.1"/>
    </source>
</evidence>
<feature type="region of interest" description="Disordered" evidence="1">
    <location>
        <begin position="101"/>
        <end position="128"/>
    </location>
</feature>
<keyword evidence="3" id="KW-1185">Reference proteome</keyword>
<reference evidence="3" key="2">
    <citation type="journal article" date="2010" name="Genome Res.">
        <title>Population genomic sequencing of Coccidioides fungi reveals recent hybridization and transposon control.</title>
        <authorList>
            <person name="Neafsey D.E."/>
            <person name="Barker B.M."/>
            <person name="Sharpton T.J."/>
            <person name="Stajich J.E."/>
            <person name="Park D.J."/>
            <person name="Whiston E."/>
            <person name="Hung C.-Y."/>
            <person name="McMahan C."/>
            <person name="White J."/>
            <person name="Sykes S."/>
            <person name="Heiman D."/>
            <person name="Young S."/>
            <person name="Zeng Q."/>
            <person name="Abouelleil A."/>
            <person name="Aftuck L."/>
            <person name="Bessette D."/>
            <person name="Brown A."/>
            <person name="FitzGerald M."/>
            <person name="Lui A."/>
            <person name="Macdonald J.P."/>
            <person name="Priest M."/>
            <person name="Orbach M.J."/>
            <person name="Galgiani J.N."/>
            <person name="Kirkland T.N."/>
            <person name="Cole G.T."/>
            <person name="Birren B.W."/>
            <person name="Henn M.R."/>
            <person name="Taylor J.W."/>
            <person name="Rounsley S.D."/>
        </authorList>
    </citation>
    <scope>GENOME REANNOTATION</scope>
    <source>
        <strain evidence="3">RS</strain>
    </source>
</reference>